<keyword evidence="2" id="KW-1185">Reference proteome</keyword>
<dbReference type="EMBL" id="JAINDJ010000004">
    <property type="protein sequence ID" value="KAG9451016.1"/>
    <property type="molecule type" value="Genomic_DNA"/>
</dbReference>
<gene>
    <name evidence="1" type="ORF">H6P81_010981</name>
</gene>
<protein>
    <submittedName>
        <fullName evidence="1">Uncharacterized protein</fullName>
    </submittedName>
</protein>
<accession>A0AAV7ET36</accession>
<dbReference type="Proteomes" id="UP000825729">
    <property type="component" value="Unassembled WGS sequence"/>
</dbReference>
<comment type="caution">
    <text evidence="1">The sequence shown here is derived from an EMBL/GenBank/DDBJ whole genome shotgun (WGS) entry which is preliminary data.</text>
</comment>
<dbReference type="AlphaFoldDB" id="A0AAV7ET36"/>
<reference evidence="1 2" key="1">
    <citation type="submission" date="2021-07" db="EMBL/GenBank/DDBJ databases">
        <title>The Aristolochia fimbriata genome: insights into angiosperm evolution, floral development and chemical biosynthesis.</title>
        <authorList>
            <person name="Jiao Y."/>
        </authorList>
    </citation>
    <scope>NUCLEOTIDE SEQUENCE [LARGE SCALE GENOMIC DNA]</scope>
    <source>
        <strain evidence="1">IBCAS-2021</strain>
        <tissue evidence="1">Leaf</tissue>
    </source>
</reference>
<name>A0AAV7ET36_ARIFI</name>
<sequence length="61" mass="6640">MVETPLGVGTTDEAVEKELHLKGVGTNLVCELRQGVQRITFLLDANKLMSSPHPPSILELL</sequence>
<evidence type="ECO:0000313" key="1">
    <source>
        <dbReference type="EMBL" id="KAG9451016.1"/>
    </source>
</evidence>
<evidence type="ECO:0000313" key="2">
    <source>
        <dbReference type="Proteomes" id="UP000825729"/>
    </source>
</evidence>
<organism evidence="1 2">
    <name type="scientific">Aristolochia fimbriata</name>
    <name type="common">White veined hardy Dutchman's pipe vine</name>
    <dbReference type="NCBI Taxonomy" id="158543"/>
    <lineage>
        <taxon>Eukaryota</taxon>
        <taxon>Viridiplantae</taxon>
        <taxon>Streptophyta</taxon>
        <taxon>Embryophyta</taxon>
        <taxon>Tracheophyta</taxon>
        <taxon>Spermatophyta</taxon>
        <taxon>Magnoliopsida</taxon>
        <taxon>Magnoliidae</taxon>
        <taxon>Piperales</taxon>
        <taxon>Aristolochiaceae</taxon>
        <taxon>Aristolochia</taxon>
    </lineage>
</organism>
<proteinExistence type="predicted"/>